<protein>
    <submittedName>
        <fullName evidence="3">Uncharacterized protein</fullName>
    </submittedName>
</protein>
<evidence type="ECO:0000256" key="2">
    <source>
        <dbReference type="SAM" id="Phobius"/>
    </source>
</evidence>
<keyword evidence="2" id="KW-0812">Transmembrane</keyword>
<evidence type="ECO:0000313" key="3">
    <source>
        <dbReference type="EMBL" id="WOG86159.1"/>
    </source>
</evidence>
<keyword evidence="4" id="KW-1185">Reference proteome</keyword>
<keyword evidence="2" id="KW-0472">Membrane</keyword>
<keyword evidence="2" id="KW-1133">Transmembrane helix</keyword>
<evidence type="ECO:0000313" key="4">
    <source>
        <dbReference type="Proteomes" id="UP000077755"/>
    </source>
</evidence>
<dbReference type="AlphaFoldDB" id="A0AAF1AK48"/>
<organism evidence="3 4">
    <name type="scientific">Daucus carota subsp. sativus</name>
    <name type="common">Carrot</name>
    <dbReference type="NCBI Taxonomy" id="79200"/>
    <lineage>
        <taxon>Eukaryota</taxon>
        <taxon>Viridiplantae</taxon>
        <taxon>Streptophyta</taxon>
        <taxon>Embryophyta</taxon>
        <taxon>Tracheophyta</taxon>
        <taxon>Spermatophyta</taxon>
        <taxon>Magnoliopsida</taxon>
        <taxon>eudicotyledons</taxon>
        <taxon>Gunneridae</taxon>
        <taxon>Pentapetalae</taxon>
        <taxon>asterids</taxon>
        <taxon>campanulids</taxon>
        <taxon>Apiales</taxon>
        <taxon>Apiaceae</taxon>
        <taxon>Apioideae</taxon>
        <taxon>Scandiceae</taxon>
        <taxon>Daucinae</taxon>
        <taxon>Daucus</taxon>
        <taxon>Daucus sect. Daucus</taxon>
    </lineage>
</organism>
<feature type="region of interest" description="Disordered" evidence="1">
    <location>
        <begin position="1"/>
        <end position="31"/>
    </location>
</feature>
<feature type="transmembrane region" description="Helical" evidence="2">
    <location>
        <begin position="81"/>
        <end position="103"/>
    </location>
</feature>
<gene>
    <name evidence="3" type="ORF">DCAR_0205360</name>
</gene>
<name>A0AAF1AK48_DAUCS</name>
<dbReference type="Proteomes" id="UP000077755">
    <property type="component" value="Chromosome 2"/>
</dbReference>
<sequence length="260" mass="30537">MNDHEASTSGTKDEIEMTQFPRTYFENDSDSDEDFDRYSYVYEIDENAEGQIISSPQVPTPVVNIQPADIIPPPKRYSFRVIIFIFICLLISSAFFLSIYLYIKLTLQKVTLQPSMANIISFNTNDSHVPLNITFSYKFYNPNYEYNLDVHDGIVVLYSRHILHKPLVISFSDLSLQPRQQKIVDFNFFAKDPDFRLDSYTEYFLRNNRYYFELTVKVRMRIYILYFPLSFYRSKVHTCQFMVKGQPPTGSVPVSKITCQ</sequence>
<dbReference type="EMBL" id="CP093344">
    <property type="protein sequence ID" value="WOG86159.1"/>
    <property type="molecule type" value="Genomic_DNA"/>
</dbReference>
<accession>A0AAF1AK48</accession>
<reference evidence="3" key="1">
    <citation type="journal article" date="2016" name="Nat. Genet.">
        <title>A high-quality carrot genome assembly provides new insights into carotenoid accumulation and asterid genome evolution.</title>
        <authorList>
            <person name="Iorizzo M."/>
            <person name="Ellison S."/>
            <person name="Senalik D."/>
            <person name="Zeng P."/>
            <person name="Satapoomin P."/>
            <person name="Huang J."/>
            <person name="Bowman M."/>
            <person name="Iovene M."/>
            <person name="Sanseverino W."/>
            <person name="Cavagnaro P."/>
            <person name="Yildiz M."/>
            <person name="Macko-Podgorni A."/>
            <person name="Moranska E."/>
            <person name="Grzebelus E."/>
            <person name="Grzebelus D."/>
            <person name="Ashrafi H."/>
            <person name="Zheng Z."/>
            <person name="Cheng S."/>
            <person name="Spooner D."/>
            <person name="Van Deynze A."/>
            <person name="Simon P."/>
        </authorList>
    </citation>
    <scope>NUCLEOTIDE SEQUENCE</scope>
    <source>
        <tissue evidence="3">Leaf</tissue>
    </source>
</reference>
<proteinExistence type="predicted"/>
<reference evidence="3" key="2">
    <citation type="submission" date="2022-03" db="EMBL/GenBank/DDBJ databases">
        <title>Draft title - Genomic analysis of global carrot germplasm unveils the trajectory of domestication and the origin of high carotenoid orange carrot.</title>
        <authorList>
            <person name="Iorizzo M."/>
            <person name="Ellison S."/>
            <person name="Senalik D."/>
            <person name="Macko-Podgorni A."/>
            <person name="Grzebelus D."/>
            <person name="Bostan H."/>
            <person name="Rolling W."/>
            <person name="Curaba J."/>
            <person name="Simon P."/>
        </authorList>
    </citation>
    <scope>NUCLEOTIDE SEQUENCE</scope>
    <source>
        <tissue evidence="3">Leaf</tissue>
    </source>
</reference>
<feature type="compositionally biased region" description="Basic and acidic residues" evidence="1">
    <location>
        <begin position="1"/>
        <end position="15"/>
    </location>
</feature>
<evidence type="ECO:0000256" key="1">
    <source>
        <dbReference type="SAM" id="MobiDB-lite"/>
    </source>
</evidence>